<protein>
    <submittedName>
        <fullName evidence="1">Uncharacterized protein</fullName>
    </submittedName>
</protein>
<organism evidence="1 2">
    <name type="scientific">Rhodosorus marinus</name>
    <dbReference type="NCBI Taxonomy" id="101924"/>
    <lineage>
        <taxon>Eukaryota</taxon>
        <taxon>Rhodophyta</taxon>
        <taxon>Stylonematophyceae</taxon>
        <taxon>Stylonematales</taxon>
        <taxon>Stylonemataceae</taxon>
        <taxon>Rhodosorus</taxon>
    </lineage>
</organism>
<sequence length="145" mass="16418">MAACLVNAVRDPDCGDDGEVSVVAVSAVGDEEEQCSMPKGRKSVTFADSEEVQYFVCNPEERLRNYPRITSRRARPQFQLEMPAVLSLPRWESTLRTEGSYTYFEQMLGECKEVLTEASNEYQQVKSQLYTTMCKSMSQLTGYDV</sequence>
<gene>
    <name evidence="1" type="ORF">NDN08_003504</name>
</gene>
<reference evidence="1 2" key="1">
    <citation type="journal article" date="2023" name="Nat. Commun.">
        <title>Origin of minicircular mitochondrial genomes in red algae.</title>
        <authorList>
            <person name="Lee Y."/>
            <person name="Cho C.H."/>
            <person name="Lee Y.M."/>
            <person name="Park S.I."/>
            <person name="Yang J.H."/>
            <person name="West J.A."/>
            <person name="Bhattacharya D."/>
            <person name="Yoon H.S."/>
        </authorList>
    </citation>
    <scope>NUCLEOTIDE SEQUENCE [LARGE SCALE GENOMIC DNA]</scope>
    <source>
        <strain evidence="1 2">CCMP1338</strain>
        <tissue evidence="1">Whole cell</tissue>
    </source>
</reference>
<proteinExistence type="predicted"/>
<evidence type="ECO:0000313" key="2">
    <source>
        <dbReference type="Proteomes" id="UP001157974"/>
    </source>
</evidence>
<dbReference type="AlphaFoldDB" id="A0AAV8UZK9"/>
<name>A0AAV8UZK9_9RHOD</name>
<evidence type="ECO:0000313" key="1">
    <source>
        <dbReference type="EMBL" id="KAJ8907021.1"/>
    </source>
</evidence>
<comment type="caution">
    <text evidence="1">The sequence shown here is derived from an EMBL/GenBank/DDBJ whole genome shotgun (WGS) entry which is preliminary data.</text>
</comment>
<accession>A0AAV8UZK9</accession>
<dbReference type="EMBL" id="JAMWBK010000003">
    <property type="protein sequence ID" value="KAJ8907021.1"/>
    <property type="molecule type" value="Genomic_DNA"/>
</dbReference>
<dbReference type="Proteomes" id="UP001157974">
    <property type="component" value="Unassembled WGS sequence"/>
</dbReference>
<keyword evidence="2" id="KW-1185">Reference proteome</keyword>